<dbReference type="InterPro" id="IPR046358">
    <property type="entry name" value="Flagellin_C"/>
</dbReference>
<feature type="domain" description="Flagellin C-terminal" evidence="5">
    <location>
        <begin position="236"/>
        <end position="319"/>
    </location>
</feature>
<feature type="domain" description="Flagellin N-terminal" evidence="4">
    <location>
        <begin position="4"/>
        <end position="138"/>
    </location>
</feature>
<keyword evidence="3" id="KW-0964">Secreted</keyword>
<keyword evidence="6" id="KW-0966">Cell projection</keyword>
<evidence type="ECO:0000256" key="2">
    <source>
        <dbReference type="ARBA" id="ARBA00023143"/>
    </source>
</evidence>
<dbReference type="Gene3D" id="1.20.1330.10">
    <property type="entry name" value="f41 fragment of flagellin, N-terminal domain"/>
    <property type="match status" value="1"/>
</dbReference>
<accession>A0A231V361</accession>
<comment type="subcellular location">
    <subcellularLocation>
        <location evidence="3">Secreted</location>
    </subcellularLocation>
    <subcellularLocation>
        <location evidence="3">Bacterial flagellum</location>
    </subcellularLocation>
</comment>
<organism evidence="6 7">
    <name type="scientific">Notoacmeibacter marinus</name>
    <dbReference type="NCBI Taxonomy" id="1876515"/>
    <lineage>
        <taxon>Bacteria</taxon>
        <taxon>Pseudomonadati</taxon>
        <taxon>Pseudomonadota</taxon>
        <taxon>Alphaproteobacteria</taxon>
        <taxon>Hyphomicrobiales</taxon>
        <taxon>Notoacmeibacteraceae</taxon>
        <taxon>Notoacmeibacter</taxon>
    </lineage>
</organism>
<evidence type="ECO:0000256" key="1">
    <source>
        <dbReference type="ARBA" id="ARBA00005709"/>
    </source>
</evidence>
<name>A0A231V361_9HYPH</name>
<dbReference type="AlphaFoldDB" id="A0A231V361"/>
<comment type="similarity">
    <text evidence="1 3">Belongs to the bacterial flagellin family.</text>
</comment>
<dbReference type="Pfam" id="PF00700">
    <property type="entry name" value="Flagellin_C"/>
    <property type="match status" value="1"/>
</dbReference>
<dbReference type="PANTHER" id="PTHR42792">
    <property type="entry name" value="FLAGELLIN"/>
    <property type="match status" value="1"/>
</dbReference>
<keyword evidence="7" id="KW-1185">Reference proteome</keyword>
<keyword evidence="6" id="KW-0969">Cilium</keyword>
<protein>
    <recommendedName>
        <fullName evidence="3">Flagellin</fullName>
    </recommendedName>
</protein>
<evidence type="ECO:0000256" key="3">
    <source>
        <dbReference type="RuleBase" id="RU362073"/>
    </source>
</evidence>
<dbReference type="PRINTS" id="PR00207">
    <property type="entry name" value="FLAGELLIN"/>
</dbReference>
<dbReference type="GO" id="GO:0005198">
    <property type="term" value="F:structural molecule activity"/>
    <property type="evidence" value="ECO:0007669"/>
    <property type="project" value="UniProtKB-UniRule"/>
</dbReference>
<comment type="caution">
    <text evidence="6">The sequence shown here is derived from an EMBL/GenBank/DDBJ whole genome shotgun (WGS) entry which is preliminary data.</text>
</comment>
<evidence type="ECO:0000259" key="4">
    <source>
        <dbReference type="Pfam" id="PF00669"/>
    </source>
</evidence>
<reference evidence="7" key="1">
    <citation type="journal article" date="2017" name="Int. J. Syst. Evol. Microbiol.">
        <title>Notoacmeibacter marinus gen. nov., sp. nov., isolated from the gut of a limpet and proposal of Notoacmeibacteraceae fam. nov. in the order Rhizobiales of the class Alphaproteobacteria.</title>
        <authorList>
            <person name="Huang Z."/>
            <person name="Guo F."/>
            <person name="Lai Q."/>
        </authorList>
    </citation>
    <scope>NUCLEOTIDE SEQUENCE [LARGE SCALE GENOMIC DNA]</scope>
    <source>
        <strain evidence="7">XMTR2A4</strain>
    </source>
</reference>
<keyword evidence="2 3" id="KW-0975">Bacterial flagellum</keyword>
<dbReference type="GO" id="GO:0005576">
    <property type="term" value="C:extracellular region"/>
    <property type="evidence" value="ECO:0007669"/>
    <property type="project" value="UniProtKB-SubCell"/>
</dbReference>
<dbReference type="Pfam" id="PF00669">
    <property type="entry name" value="Flagellin_N"/>
    <property type="match status" value="1"/>
</dbReference>
<evidence type="ECO:0000313" key="7">
    <source>
        <dbReference type="Proteomes" id="UP000215405"/>
    </source>
</evidence>
<comment type="function">
    <text evidence="3">Flagellin is the subunit protein which polymerizes to form the filaments of bacterial flagella.</text>
</comment>
<dbReference type="NCBIfam" id="NF009329">
    <property type="entry name" value="PRK12687.1"/>
    <property type="match status" value="1"/>
</dbReference>
<dbReference type="SUPFAM" id="SSF64518">
    <property type="entry name" value="Phase 1 flagellin"/>
    <property type="match status" value="1"/>
</dbReference>
<dbReference type="PANTHER" id="PTHR42792:SF2">
    <property type="entry name" value="FLAGELLIN"/>
    <property type="match status" value="1"/>
</dbReference>
<keyword evidence="6" id="KW-0282">Flagellum</keyword>
<dbReference type="GO" id="GO:0009288">
    <property type="term" value="C:bacterial-type flagellum"/>
    <property type="evidence" value="ECO:0007669"/>
    <property type="project" value="UniProtKB-SubCell"/>
</dbReference>
<sequence>MSSIHTNTAAMTALKALQMTNSALESTQKNISTGYRVSDASDNAAYWSIATTMRSDNKALSTVNDALGLGAAKVDVAYTATKSAIDVVDEIKSKLVAAKEPGVDKSKIQSEVKALQEQLKAIADSASFSGENWLASNATSGATKEIVASFTRDSSGAVSIGTVSVDVHSSKLFDSATIDRTTASATGRGILDSTLADYDHDGDGGATTAALTYTVSIYNLDITSVTDDQLDGMIVGVESALNSMTTAAADLGSSKSRIDMQTKFIGNLMDSISSGIGKLVDADMTEESTKLQALQTQQQLGIQALSMANSGSQSLLSLFR</sequence>
<gene>
    <name evidence="6" type="ORF">B7H23_06070</name>
</gene>
<dbReference type="InterPro" id="IPR001492">
    <property type="entry name" value="Flagellin"/>
</dbReference>
<dbReference type="InterPro" id="IPR001029">
    <property type="entry name" value="Flagellin_N"/>
</dbReference>
<dbReference type="RefSeq" id="WP_094076416.1">
    <property type="nucleotide sequence ID" value="NZ_NBYO01000001.1"/>
</dbReference>
<evidence type="ECO:0000259" key="5">
    <source>
        <dbReference type="Pfam" id="PF00700"/>
    </source>
</evidence>
<proteinExistence type="inferred from homology"/>
<dbReference type="Proteomes" id="UP000215405">
    <property type="component" value="Unassembled WGS sequence"/>
</dbReference>
<dbReference type="EMBL" id="NBYO01000001">
    <property type="protein sequence ID" value="OXT02461.1"/>
    <property type="molecule type" value="Genomic_DNA"/>
</dbReference>
<evidence type="ECO:0000313" key="6">
    <source>
        <dbReference type="EMBL" id="OXT02461.1"/>
    </source>
</evidence>